<sequence length="181" mass="20647">MIREDYSKLIKNNHYNDIVNMENQLSQTCADVFRECEKINSIDPKTFIDHGNENKVFTMHYHDWVNFGYWALSYESFFKNNYSVSPAQINEICKAARANGMNVADYLNSVGYTEIYQFKPSGQYYVLASEKTDVFSFGASTLIFFTSVDTTDSWCFASGRSPMSAPGADPTDLCLKDVLTF</sequence>
<protein>
    <submittedName>
        <fullName evidence="1">Uncharacterized protein</fullName>
    </submittedName>
</protein>
<accession>A0A934WSD3</accession>
<name>A0A934WSD3_9FIRM</name>
<dbReference type="EMBL" id="JAEQMG010000110">
    <property type="protein sequence ID" value="MBK6089063.1"/>
    <property type="molecule type" value="Genomic_DNA"/>
</dbReference>
<reference evidence="1" key="1">
    <citation type="submission" date="2021-01" db="EMBL/GenBank/DDBJ databases">
        <title>Genome public.</title>
        <authorList>
            <person name="Liu C."/>
            <person name="Sun Q."/>
        </authorList>
    </citation>
    <scope>NUCLEOTIDE SEQUENCE</scope>
    <source>
        <strain evidence="1">M6</strain>
    </source>
</reference>
<organism evidence="1 2">
    <name type="scientific">Ruminococcus difficilis</name>
    <dbReference type="NCBI Taxonomy" id="2763069"/>
    <lineage>
        <taxon>Bacteria</taxon>
        <taxon>Bacillati</taxon>
        <taxon>Bacillota</taxon>
        <taxon>Clostridia</taxon>
        <taxon>Eubacteriales</taxon>
        <taxon>Oscillospiraceae</taxon>
        <taxon>Ruminococcus</taxon>
    </lineage>
</organism>
<gene>
    <name evidence="1" type="ORF">JKK62_10490</name>
</gene>
<evidence type="ECO:0000313" key="1">
    <source>
        <dbReference type="EMBL" id="MBK6089063.1"/>
    </source>
</evidence>
<comment type="caution">
    <text evidence="1">The sequence shown here is derived from an EMBL/GenBank/DDBJ whole genome shotgun (WGS) entry which is preliminary data.</text>
</comment>
<evidence type="ECO:0000313" key="2">
    <source>
        <dbReference type="Proteomes" id="UP000633365"/>
    </source>
</evidence>
<keyword evidence="2" id="KW-1185">Reference proteome</keyword>
<dbReference type="AlphaFoldDB" id="A0A934WSD3"/>
<dbReference type="Proteomes" id="UP000633365">
    <property type="component" value="Unassembled WGS sequence"/>
</dbReference>
<dbReference type="RefSeq" id="WP_201427859.1">
    <property type="nucleotide sequence ID" value="NZ_JAEQMG010000110.1"/>
</dbReference>
<proteinExistence type="predicted"/>